<dbReference type="GO" id="GO:0016987">
    <property type="term" value="F:sigma factor activity"/>
    <property type="evidence" value="ECO:0007669"/>
    <property type="project" value="UniProtKB-KW"/>
</dbReference>
<gene>
    <name evidence="7" type="ORF">HMPREF1536_02473</name>
</gene>
<evidence type="ECO:0000313" key="7">
    <source>
        <dbReference type="EMBL" id="KKB55020.1"/>
    </source>
</evidence>
<dbReference type="PANTHER" id="PTHR43133:SF46">
    <property type="entry name" value="RNA POLYMERASE SIGMA-70 FACTOR ECF SUBFAMILY"/>
    <property type="match status" value="1"/>
</dbReference>
<evidence type="ECO:0000259" key="6">
    <source>
        <dbReference type="Pfam" id="PF08281"/>
    </source>
</evidence>
<dbReference type="InterPro" id="IPR039425">
    <property type="entry name" value="RNA_pol_sigma-70-like"/>
</dbReference>
<keyword evidence="4" id="KW-0804">Transcription</keyword>
<dbReference type="CDD" id="cd06171">
    <property type="entry name" value="Sigma70_r4"/>
    <property type="match status" value="1"/>
</dbReference>
<reference evidence="7 8" key="1">
    <citation type="submission" date="2013-04" db="EMBL/GenBank/DDBJ databases">
        <title>The Genome Sequence of Parabacteroides gordonii DSM 23371.</title>
        <authorList>
            <consortium name="The Broad Institute Genomics Platform"/>
            <person name="Earl A."/>
            <person name="Ward D."/>
            <person name="Feldgarden M."/>
            <person name="Gevers D."/>
            <person name="Martens E."/>
            <person name="Sakamoto M."/>
            <person name="Benno Y."/>
            <person name="Suzuki N."/>
            <person name="Matsunaga N."/>
            <person name="Koshihara K."/>
            <person name="Seki M."/>
            <person name="Komiya H."/>
            <person name="Walker B."/>
            <person name="Young S."/>
            <person name="Zeng Q."/>
            <person name="Gargeya S."/>
            <person name="Fitzgerald M."/>
            <person name="Haas B."/>
            <person name="Abouelleil A."/>
            <person name="Allen A.W."/>
            <person name="Alvarado L."/>
            <person name="Arachchi H.M."/>
            <person name="Berlin A.M."/>
            <person name="Chapman S.B."/>
            <person name="Gainer-Dewar J."/>
            <person name="Goldberg J."/>
            <person name="Griggs A."/>
            <person name="Gujja S."/>
            <person name="Hansen M."/>
            <person name="Howarth C."/>
            <person name="Imamovic A."/>
            <person name="Ireland A."/>
            <person name="Larimer J."/>
            <person name="McCowan C."/>
            <person name="Murphy C."/>
            <person name="Pearson M."/>
            <person name="Poon T.W."/>
            <person name="Priest M."/>
            <person name="Roberts A."/>
            <person name="Saif S."/>
            <person name="Shea T."/>
            <person name="Sisk P."/>
            <person name="Sykes S."/>
            <person name="Wortman J."/>
            <person name="Nusbaum C."/>
            <person name="Birren B."/>
        </authorList>
    </citation>
    <scope>NUCLEOTIDE SEQUENCE [LARGE SCALE GENOMIC DNA]</scope>
    <source>
        <strain evidence="7 8">MS-1</strain>
    </source>
</reference>
<dbReference type="InterPro" id="IPR014284">
    <property type="entry name" value="RNA_pol_sigma-70_dom"/>
</dbReference>
<dbReference type="InterPro" id="IPR007627">
    <property type="entry name" value="RNA_pol_sigma70_r2"/>
</dbReference>
<dbReference type="SUPFAM" id="SSF88946">
    <property type="entry name" value="Sigma2 domain of RNA polymerase sigma factors"/>
    <property type="match status" value="1"/>
</dbReference>
<dbReference type="PANTHER" id="PTHR43133">
    <property type="entry name" value="RNA POLYMERASE ECF-TYPE SIGMA FACTO"/>
    <property type="match status" value="1"/>
</dbReference>
<dbReference type="STRING" id="1203610.HMPREF1536_02473"/>
<comment type="caution">
    <text evidence="7">The sequence shown here is derived from an EMBL/GenBank/DDBJ whole genome shotgun (WGS) entry which is preliminary data.</text>
</comment>
<dbReference type="Proteomes" id="UP000033035">
    <property type="component" value="Unassembled WGS sequence"/>
</dbReference>
<dbReference type="EMBL" id="AQHW01000015">
    <property type="protein sequence ID" value="KKB55020.1"/>
    <property type="molecule type" value="Genomic_DNA"/>
</dbReference>
<dbReference type="InterPro" id="IPR013325">
    <property type="entry name" value="RNA_pol_sigma_r2"/>
</dbReference>
<dbReference type="Pfam" id="PF08281">
    <property type="entry name" value="Sigma70_r4_2"/>
    <property type="match status" value="1"/>
</dbReference>
<organism evidence="7 8">
    <name type="scientific">Parabacteroides gordonii MS-1 = DSM 23371</name>
    <dbReference type="NCBI Taxonomy" id="1203610"/>
    <lineage>
        <taxon>Bacteria</taxon>
        <taxon>Pseudomonadati</taxon>
        <taxon>Bacteroidota</taxon>
        <taxon>Bacteroidia</taxon>
        <taxon>Bacteroidales</taxon>
        <taxon>Tannerellaceae</taxon>
        <taxon>Parabacteroides</taxon>
    </lineage>
</organism>
<dbReference type="GO" id="GO:0006352">
    <property type="term" value="P:DNA-templated transcription initiation"/>
    <property type="evidence" value="ECO:0007669"/>
    <property type="project" value="InterPro"/>
</dbReference>
<evidence type="ECO:0000256" key="2">
    <source>
        <dbReference type="ARBA" id="ARBA00023015"/>
    </source>
</evidence>
<name>A0A0F5JC07_9BACT</name>
<evidence type="ECO:0000256" key="1">
    <source>
        <dbReference type="ARBA" id="ARBA00010641"/>
    </source>
</evidence>
<dbReference type="Pfam" id="PF04542">
    <property type="entry name" value="Sigma70_r2"/>
    <property type="match status" value="1"/>
</dbReference>
<dbReference type="NCBIfam" id="TIGR02937">
    <property type="entry name" value="sigma70-ECF"/>
    <property type="match status" value="1"/>
</dbReference>
<dbReference type="AlphaFoldDB" id="A0A0F5JC07"/>
<dbReference type="InterPro" id="IPR036388">
    <property type="entry name" value="WH-like_DNA-bd_sf"/>
</dbReference>
<dbReference type="PATRIC" id="fig|1203610.3.peg.2538"/>
<dbReference type="RefSeq" id="WP_028729933.1">
    <property type="nucleotide sequence ID" value="NZ_KE386764.1"/>
</dbReference>
<dbReference type="HOGENOM" id="CLU_047691_3_2_10"/>
<dbReference type="InterPro" id="IPR013249">
    <property type="entry name" value="RNA_pol_sigma70_r4_t2"/>
</dbReference>
<evidence type="ECO:0000313" key="8">
    <source>
        <dbReference type="Proteomes" id="UP000033035"/>
    </source>
</evidence>
<dbReference type="Gene3D" id="1.10.1740.10">
    <property type="match status" value="1"/>
</dbReference>
<dbReference type="SUPFAM" id="SSF88659">
    <property type="entry name" value="Sigma3 and sigma4 domains of RNA polymerase sigma factors"/>
    <property type="match status" value="1"/>
</dbReference>
<keyword evidence="2" id="KW-0805">Transcription regulation</keyword>
<keyword evidence="8" id="KW-1185">Reference proteome</keyword>
<evidence type="ECO:0000256" key="3">
    <source>
        <dbReference type="ARBA" id="ARBA00023082"/>
    </source>
</evidence>
<evidence type="ECO:0000256" key="4">
    <source>
        <dbReference type="ARBA" id="ARBA00023163"/>
    </source>
</evidence>
<protein>
    <submittedName>
        <fullName evidence="7">Sigma-70 family RNA polymerase sigma factor</fullName>
    </submittedName>
</protein>
<feature type="domain" description="RNA polymerase sigma factor 70 region 4 type 2" evidence="6">
    <location>
        <begin position="117"/>
        <end position="166"/>
    </location>
</feature>
<dbReference type="Gene3D" id="1.10.10.10">
    <property type="entry name" value="Winged helix-like DNA-binding domain superfamily/Winged helix DNA-binding domain"/>
    <property type="match status" value="1"/>
</dbReference>
<accession>A0A0F5JC07</accession>
<sequence>MDEQLLIAGCKRGESWARKEVYELYAPAMMSVCMRYVNNRETARDLLQDGFIKIFTKIGSYTGTGAFPGWVRRVFVTTALEYLRKNDAIRLSVNFDECGEFPDEVDVSVLDRLSADDLHACIARLPNGYRTVFNLYAIEGYSHSEIAEMLHISEVTSRTQFIRARKVLQKSVQSLIMHENAQ</sequence>
<comment type="similarity">
    <text evidence="1">Belongs to the sigma-70 factor family. ECF subfamily.</text>
</comment>
<feature type="domain" description="RNA polymerase sigma-70 region 2" evidence="5">
    <location>
        <begin position="22"/>
        <end position="87"/>
    </location>
</feature>
<dbReference type="GO" id="GO:0003677">
    <property type="term" value="F:DNA binding"/>
    <property type="evidence" value="ECO:0007669"/>
    <property type="project" value="InterPro"/>
</dbReference>
<evidence type="ECO:0000259" key="5">
    <source>
        <dbReference type="Pfam" id="PF04542"/>
    </source>
</evidence>
<proteinExistence type="inferred from homology"/>
<dbReference type="InterPro" id="IPR013324">
    <property type="entry name" value="RNA_pol_sigma_r3/r4-like"/>
</dbReference>
<keyword evidence="3" id="KW-0731">Sigma factor</keyword>